<organism evidence="2 3">
    <name type="scientific">Ranitomeya imitator</name>
    <name type="common">mimic poison frog</name>
    <dbReference type="NCBI Taxonomy" id="111125"/>
    <lineage>
        <taxon>Eukaryota</taxon>
        <taxon>Metazoa</taxon>
        <taxon>Chordata</taxon>
        <taxon>Craniata</taxon>
        <taxon>Vertebrata</taxon>
        <taxon>Euteleostomi</taxon>
        <taxon>Amphibia</taxon>
        <taxon>Batrachia</taxon>
        <taxon>Anura</taxon>
        <taxon>Neobatrachia</taxon>
        <taxon>Hyloidea</taxon>
        <taxon>Dendrobatidae</taxon>
        <taxon>Dendrobatinae</taxon>
        <taxon>Ranitomeya</taxon>
    </lineage>
</organism>
<evidence type="ECO:0000313" key="2">
    <source>
        <dbReference type="EMBL" id="CAJ0964567.1"/>
    </source>
</evidence>
<protein>
    <submittedName>
        <fullName evidence="2">Uncharacterized protein</fullName>
    </submittedName>
</protein>
<dbReference type="Proteomes" id="UP001176940">
    <property type="component" value="Unassembled WGS sequence"/>
</dbReference>
<evidence type="ECO:0000313" key="3">
    <source>
        <dbReference type="Proteomes" id="UP001176940"/>
    </source>
</evidence>
<reference evidence="2" key="1">
    <citation type="submission" date="2023-07" db="EMBL/GenBank/DDBJ databases">
        <authorList>
            <person name="Stuckert A."/>
        </authorList>
    </citation>
    <scope>NUCLEOTIDE SEQUENCE</scope>
</reference>
<name>A0ABN9MDC0_9NEOB</name>
<dbReference type="Gene3D" id="1.10.268.10">
    <property type="entry name" value="Topoisomerase, domain 3"/>
    <property type="match status" value="1"/>
</dbReference>
<evidence type="ECO:0000256" key="1">
    <source>
        <dbReference type="SAM" id="MobiDB-lite"/>
    </source>
</evidence>
<keyword evidence="3" id="KW-1185">Reference proteome</keyword>
<gene>
    <name evidence="2" type="ORF">RIMI_LOCUS19357364</name>
</gene>
<comment type="caution">
    <text evidence="2">The sequence shown here is derived from an EMBL/GenBank/DDBJ whole genome shotgun (WGS) entry which is preliminary data.</text>
</comment>
<dbReference type="InterPro" id="IPR013757">
    <property type="entry name" value="Topo_IIA_A_a_sf"/>
</dbReference>
<feature type="non-terminal residue" evidence="2">
    <location>
        <position position="1"/>
    </location>
</feature>
<proteinExistence type="predicted"/>
<feature type="compositionally biased region" description="Basic and acidic residues" evidence="1">
    <location>
        <begin position="184"/>
        <end position="194"/>
    </location>
</feature>
<feature type="compositionally biased region" description="Basic and acidic residues" evidence="1">
    <location>
        <begin position="267"/>
        <end position="276"/>
    </location>
</feature>
<feature type="compositionally biased region" description="Basic and acidic residues" evidence="1">
    <location>
        <begin position="211"/>
        <end position="223"/>
    </location>
</feature>
<accession>A0ABN9MDC0</accession>
<dbReference type="EMBL" id="CAUEEQ010061591">
    <property type="protein sequence ID" value="CAJ0964567.1"/>
    <property type="molecule type" value="Genomic_DNA"/>
</dbReference>
<sequence>GSAISIPNFIVKHSFSSNSAGKELNDLKRKSPSDLWKEDLAAFIDELDKVEAQEKEDILAGFAGKAIKGKIGKPKMKKLQLEETLPSMYGRRIEPQISAMKADVSKKMLKKKKGEMDSLALKLEFDDEFGTIAAEGGGEDSQTTTPVKPVKVKRERKEKEPGSRAKKNSLTPKSSVKKGKKRNPWSEDESKSESDIEEAEVVEPVVIPRDSLLRRAAAERPKYTFDFSEEEDADDDDDDDQIISNNNLNENDLKPKSSPIPNNQNDDDAHSDSPEKEDYDFSSLKSTKSTEYVAVIFSRYLVLE</sequence>
<feature type="region of interest" description="Disordered" evidence="1">
    <location>
        <begin position="132"/>
        <end position="285"/>
    </location>
</feature>
<feature type="non-terminal residue" evidence="2">
    <location>
        <position position="304"/>
    </location>
</feature>
<feature type="compositionally biased region" description="Acidic residues" evidence="1">
    <location>
        <begin position="227"/>
        <end position="241"/>
    </location>
</feature>